<feature type="compositionally biased region" description="Polar residues" evidence="1">
    <location>
        <begin position="1"/>
        <end position="11"/>
    </location>
</feature>
<name>A0A4Q0A2K1_9FUNG</name>
<dbReference type="EMBL" id="ML002246">
    <property type="protein sequence ID" value="RKP39751.1"/>
    <property type="molecule type" value="Genomic_DNA"/>
</dbReference>
<feature type="compositionally biased region" description="Low complexity" evidence="1">
    <location>
        <begin position="84"/>
        <end position="99"/>
    </location>
</feature>
<organism evidence="2 3">
    <name type="scientific">Dimargaris cristalligena</name>
    <dbReference type="NCBI Taxonomy" id="215637"/>
    <lineage>
        <taxon>Eukaryota</taxon>
        <taxon>Fungi</taxon>
        <taxon>Fungi incertae sedis</taxon>
        <taxon>Zoopagomycota</taxon>
        <taxon>Kickxellomycotina</taxon>
        <taxon>Dimargaritomycetes</taxon>
        <taxon>Dimargaritales</taxon>
        <taxon>Dimargaritaceae</taxon>
        <taxon>Dimargaris</taxon>
    </lineage>
</organism>
<dbReference type="Proteomes" id="UP000268162">
    <property type="component" value="Unassembled WGS sequence"/>
</dbReference>
<dbReference type="AlphaFoldDB" id="A0A4Q0A2K1"/>
<feature type="region of interest" description="Disordered" evidence="1">
    <location>
        <begin position="265"/>
        <end position="334"/>
    </location>
</feature>
<sequence>MSPPQQESSAAPHSKRRRLGSASAEDPSSVACFPRNEDCSMTIAFAPPSAGPARAESTVSTAMLTSPPTPTTPGARPDQPRQSAPAVPAAGNPNPNATASDPPAEPNATQLLFTALDESRRELALADEDSKMRIVQLLDIAREALEKEIAAYGRPATATGTGTGSDLPLHQLLFNEGICLMELATRVNYLPYIEQAITNFNTVITGTASGTSPPASAQSIPMTDRPAALVMDTYHECGKALLFKAILRDLEIDKWVRERAGYNSDSSIASDYESDQGFGPKLDDSDSNSNSDPGSDSDPDPSSNSDLQHARAHRRSIPETNSSSSTTGVGIWPRKPSLYEQTDQQMGGTSVQELLHNASRHLNQAVDYYSRTCCDNVTYMPLLIAHGLTNYLSEQTTKLVATYIYTETIRFLEKATTLDPKLQVDTPGVFLYCRSQFFVVREYLAPTSPRLLDPTDAKAQLDDVISRLIDLSDPASNRDGKGKQPETTAHTQLSANILKLLGHVYIYTSTLEENEDCLMDRYERGVETLKKALAINPHDGELRAQLSDLAVSLDSDD</sequence>
<proteinExistence type="predicted"/>
<gene>
    <name evidence="2" type="ORF">BJ085DRAFT_34442</name>
</gene>
<protein>
    <submittedName>
        <fullName evidence="2">Uncharacterized protein</fullName>
    </submittedName>
</protein>
<feature type="compositionally biased region" description="Polar residues" evidence="1">
    <location>
        <begin position="318"/>
        <end position="328"/>
    </location>
</feature>
<evidence type="ECO:0000256" key="1">
    <source>
        <dbReference type="SAM" id="MobiDB-lite"/>
    </source>
</evidence>
<evidence type="ECO:0000313" key="3">
    <source>
        <dbReference type="Proteomes" id="UP000268162"/>
    </source>
</evidence>
<keyword evidence="3" id="KW-1185">Reference proteome</keyword>
<feature type="compositionally biased region" description="Polar residues" evidence="1">
    <location>
        <begin position="57"/>
        <end position="66"/>
    </location>
</feature>
<accession>A0A4Q0A2K1</accession>
<reference evidence="3" key="1">
    <citation type="journal article" date="2018" name="Nat. Microbiol.">
        <title>Leveraging single-cell genomics to expand the fungal tree of life.</title>
        <authorList>
            <person name="Ahrendt S.R."/>
            <person name="Quandt C.A."/>
            <person name="Ciobanu D."/>
            <person name="Clum A."/>
            <person name="Salamov A."/>
            <person name="Andreopoulos B."/>
            <person name="Cheng J.F."/>
            <person name="Woyke T."/>
            <person name="Pelin A."/>
            <person name="Henrissat B."/>
            <person name="Reynolds N.K."/>
            <person name="Benny G.L."/>
            <person name="Smith M.E."/>
            <person name="James T.Y."/>
            <person name="Grigoriev I.V."/>
        </authorList>
    </citation>
    <scope>NUCLEOTIDE SEQUENCE [LARGE SCALE GENOMIC DNA]</scope>
    <source>
        <strain evidence="3">RSA 468</strain>
    </source>
</reference>
<evidence type="ECO:0000313" key="2">
    <source>
        <dbReference type="EMBL" id="RKP39751.1"/>
    </source>
</evidence>
<feature type="region of interest" description="Disordered" evidence="1">
    <location>
        <begin position="1"/>
        <end position="106"/>
    </location>
</feature>
<feature type="compositionally biased region" description="Low complexity" evidence="1">
    <location>
        <begin position="287"/>
        <end position="306"/>
    </location>
</feature>